<dbReference type="EMBL" id="CP064795">
    <property type="protein sequence ID" value="QPG04846.1"/>
    <property type="molecule type" value="Genomic_DNA"/>
</dbReference>
<proteinExistence type="predicted"/>
<dbReference type="GO" id="GO:0016989">
    <property type="term" value="F:sigma factor antagonist activity"/>
    <property type="evidence" value="ECO:0007669"/>
    <property type="project" value="TreeGrafter"/>
</dbReference>
<accession>A0A7S9HCU2</accession>
<keyword evidence="1" id="KW-0472">Membrane</keyword>
<keyword evidence="1" id="KW-0812">Transmembrane</keyword>
<dbReference type="KEGG" id="smaa:IT774_11790"/>
<protein>
    <submittedName>
        <fullName evidence="3">FecR domain-containing protein</fullName>
    </submittedName>
</protein>
<dbReference type="Pfam" id="PF04773">
    <property type="entry name" value="FecR"/>
    <property type="match status" value="1"/>
</dbReference>
<reference evidence="3 4" key="1">
    <citation type="submission" date="2020-11" db="EMBL/GenBank/DDBJ databases">
        <title>Complete genome sequence for Salinimonas sp. strain G2-b.</title>
        <authorList>
            <person name="Park S.-J."/>
        </authorList>
    </citation>
    <scope>NUCLEOTIDE SEQUENCE [LARGE SCALE GENOMIC DNA]</scope>
    <source>
        <strain evidence="3 4">G2-b</strain>
    </source>
</reference>
<dbReference type="Gene3D" id="3.55.50.30">
    <property type="match status" value="1"/>
</dbReference>
<dbReference type="PANTHER" id="PTHR30273">
    <property type="entry name" value="PERIPLASMIC SIGNAL SENSOR AND SIGMA FACTOR ACTIVATOR FECR-RELATED"/>
    <property type="match status" value="1"/>
</dbReference>
<name>A0A7S9HCU2_9ALTE</name>
<organism evidence="3 4">
    <name type="scientific">Salinimonas marina</name>
    <dbReference type="NCBI Taxonomy" id="2785918"/>
    <lineage>
        <taxon>Bacteria</taxon>
        <taxon>Pseudomonadati</taxon>
        <taxon>Pseudomonadota</taxon>
        <taxon>Gammaproteobacteria</taxon>
        <taxon>Alteromonadales</taxon>
        <taxon>Alteromonadaceae</taxon>
        <taxon>Alteromonas/Salinimonas group</taxon>
        <taxon>Salinimonas</taxon>
    </lineage>
</organism>
<dbReference type="PANTHER" id="PTHR30273:SF2">
    <property type="entry name" value="PROTEIN FECR"/>
    <property type="match status" value="1"/>
</dbReference>
<evidence type="ECO:0000313" key="3">
    <source>
        <dbReference type="EMBL" id="QPG04846.1"/>
    </source>
</evidence>
<dbReference type="RefSeq" id="WP_195809938.1">
    <property type="nucleotide sequence ID" value="NZ_CP064795.1"/>
</dbReference>
<evidence type="ECO:0000313" key="4">
    <source>
        <dbReference type="Proteomes" id="UP000595095"/>
    </source>
</evidence>
<dbReference type="PIRSF" id="PIRSF018266">
    <property type="entry name" value="FecR"/>
    <property type="match status" value="1"/>
</dbReference>
<dbReference type="Gene3D" id="2.60.120.1440">
    <property type="match status" value="1"/>
</dbReference>
<dbReference type="AlphaFoldDB" id="A0A7S9HCU2"/>
<feature type="domain" description="FecR protein" evidence="2">
    <location>
        <begin position="126"/>
        <end position="218"/>
    </location>
</feature>
<keyword evidence="1" id="KW-1133">Transmembrane helix</keyword>
<sequence>MNNVRQFTSKEDIYEQASLWISRIDRGLTEPEKQQLQIWVASSNGHRRILAELAELWDDMSVLTELNTLLSEQVTRPRKHQWAGKFVRQTRYGAAAVMCTVLLLGLVSDWSWLLGQDTNLAQTSRRVATAIGEQRSVKLADGSIVQLNTNSIINIDFSGNIRRIELQKGEAHFAVAHDHYRPFVVVAGNNTVTAIGTAFNMQYTDTSAFELVVTEGKVLVRNKSAQGQLSDATALINPDASNAGQLLVSGEKASIQGQVSKRHNMTTDAMQQDLAWQQGMIVFKGEALEDALKEIGRYTPVTFKIADPALRTKRVAGYFKVGDISGLLFALKNSFNIEHTRTNGMTIELTEMNAAAPPPVHSS</sequence>
<evidence type="ECO:0000259" key="2">
    <source>
        <dbReference type="Pfam" id="PF04773"/>
    </source>
</evidence>
<dbReference type="Proteomes" id="UP000595095">
    <property type="component" value="Chromosome"/>
</dbReference>
<keyword evidence="4" id="KW-1185">Reference proteome</keyword>
<dbReference type="InterPro" id="IPR012373">
    <property type="entry name" value="Ferrdict_sens_TM"/>
</dbReference>
<evidence type="ECO:0000256" key="1">
    <source>
        <dbReference type="SAM" id="Phobius"/>
    </source>
</evidence>
<feature type="transmembrane region" description="Helical" evidence="1">
    <location>
        <begin position="92"/>
        <end position="113"/>
    </location>
</feature>
<dbReference type="InterPro" id="IPR006860">
    <property type="entry name" value="FecR"/>
</dbReference>
<gene>
    <name evidence="3" type="ORF">IT774_11790</name>
</gene>